<dbReference type="RefSeq" id="WP_112665881.1">
    <property type="nucleotide sequence ID" value="NZ_QKVO01000022.1"/>
</dbReference>
<dbReference type="Proteomes" id="UP000249762">
    <property type="component" value="Unassembled WGS sequence"/>
</dbReference>
<evidence type="ECO:0000313" key="3">
    <source>
        <dbReference type="Proteomes" id="UP000249762"/>
    </source>
</evidence>
<proteinExistence type="predicted"/>
<dbReference type="OrthoDB" id="9608394at2"/>
<comment type="caution">
    <text evidence="2">The sequence shown here is derived from an EMBL/GenBank/DDBJ whole genome shotgun (WGS) entry which is preliminary data.</text>
</comment>
<reference evidence="3" key="1">
    <citation type="submission" date="2018-06" db="EMBL/GenBank/DDBJ databases">
        <authorList>
            <person name="Martinez Ocampo F."/>
            <person name="Quiroz Castaneda R.E."/>
            <person name="Rojas Lopez X."/>
        </authorList>
    </citation>
    <scope>NUCLEOTIDE SEQUENCE [LARGE SCALE GENOMIC DNA]</scope>
    <source>
        <strain evidence="3">INIFAP02</strain>
    </source>
</reference>
<evidence type="ECO:0000256" key="1">
    <source>
        <dbReference type="SAM" id="MobiDB-lite"/>
    </source>
</evidence>
<dbReference type="AlphaFoldDB" id="A0A328PR33"/>
<protein>
    <submittedName>
        <fullName evidence="2">Uncharacterized protein</fullName>
    </submittedName>
</protein>
<dbReference type="EMBL" id="QKVO01000022">
    <property type="protein sequence ID" value="RAO94787.1"/>
    <property type="molecule type" value="Genomic_DNA"/>
</dbReference>
<accession>A0A328PR33</accession>
<feature type="region of interest" description="Disordered" evidence="1">
    <location>
        <begin position="34"/>
        <end position="98"/>
    </location>
</feature>
<sequence length="238" mass="25871">MAFFAKLVIAAVATVTVGGGGTVLGVFSKLQNTSTTSLQQDSNSDLSSETQGSNHSENTLQGDEPVAKTQVAEESSALSVPESSEKLTPEPQQIKLTQNLNGEGNCVVEDGWKEKVISHLPKTSQYVSVFCENSGGYDASLTKWRGFLPKELFIDNAELLIKGAKFDIQAKDDDSTQDLAEDDTDTRIVFSSQQFVGSSITGKFGSNLVDETVDHEQPVYEVKLMGSKTVDKFYLQWL</sequence>
<organism evidence="2 3">
    <name type="scientific">Mycoplasma wenyonii</name>
    <dbReference type="NCBI Taxonomy" id="65123"/>
    <lineage>
        <taxon>Bacteria</taxon>
        <taxon>Bacillati</taxon>
        <taxon>Mycoplasmatota</taxon>
        <taxon>Mollicutes</taxon>
        <taxon>Mycoplasmataceae</taxon>
        <taxon>Mycoplasma</taxon>
    </lineage>
</organism>
<feature type="compositionally biased region" description="Low complexity" evidence="1">
    <location>
        <begin position="37"/>
        <end position="48"/>
    </location>
</feature>
<feature type="compositionally biased region" description="Polar residues" evidence="1">
    <location>
        <begin position="49"/>
        <end position="61"/>
    </location>
</feature>
<name>A0A328PR33_9MOLU</name>
<evidence type="ECO:0000313" key="2">
    <source>
        <dbReference type="EMBL" id="RAO94787.1"/>
    </source>
</evidence>
<gene>
    <name evidence="2" type="ORF">DNK47_03155</name>
</gene>
<keyword evidence="3" id="KW-1185">Reference proteome</keyword>
<feature type="compositionally biased region" description="Polar residues" evidence="1">
    <location>
        <begin position="72"/>
        <end position="82"/>
    </location>
</feature>